<dbReference type="HAMAP" id="MF_00336">
    <property type="entry name" value="BioD"/>
    <property type="match status" value="1"/>
</dbReference>
<feature type="binding site" evidence="2">
    <location>
        <position position="117"/>
    </location>
    <ligand>
        <name>Mg(2+)</name>
        <dbReference type="ChEBI" id="CHEBI:18420"/>
    </ligand>
</feature>
<feature type="binding site" evidence="2">
    <location>
        <begin position="177"/>
        <end position="178"/>
    </location>
    <ligand>
        <name>ATP</name>
        <dbReference type="ChEBI" id="CHEBI:30616"/>
    </ligand>
</feature>
<dbReference type="Proteomes" id="UP001163255">
    <property type="component" value="Chromosome"/>
</dbReference>
<comment type="caution">
    <text evidence="2">Lacks conserved residue(s) required for the propagation of feature annotation.</text>
</comment>
<dbReference type="InterPro" id="IPR027417">
    <property type="entry name" value="P-loop_NTPase"/>
</dbReference>
<dbReference type="Gene3D" id="3.40.50.300">
    <property type="entry name" value="P-loop containing nucleotide triphosphate hydrolases"/>
    <property type="match status" value="1"/>
</dbReference>
<feature type="binding site" evidence="2">
    <location>
        <position position="55"/>
    </location>
    <ligand>
        <name>ATP</name>
        <dbReference type="ChEBI" id="CHEBI:30616"/>
    </ligand>
</feature>
<dbReference type="RefSeq" id="WP_262600591.1">
    <property type="nucleotide sequence ID" value="NZ_CP103300.1"/>
</dbReference>
<keyword evidence="2" id="KW-0479">Metal-binding</keyword>
<feature type="binding site" evidence="2">
    <location>
        <begin position="117"/>
        <end position="120"/>
    </location>
    <ligand>
        <name>ATP</name>
        <dbReference type="ChEBI" id="CHEBI:30616"/>
    </ligand>
</feature>
<comment type="function">
    <text evidence="2">Catalyzes a mechanistically unusual reaction, the ATP-dependent insertion of CO2 between the N7 and N8 nitrogen atoms of 7,8-diaminopelargonic acid (DAPA, also called 7,8-diammoniononanoate) to form a ureido ring.</text>
</comment>
<feature type="binding site" evidence="2">
    <location>
        <begin position="206"/>
        <end position="208"/>
    </location>
    <ligand>
        <name>ATP</name>
        <dbReference type="ChEBI" id="CHEBI:30616"/>
    </ligand>
</feature>
<proteinExistence type="inferred from homology"/>
<keyword evidence="1 2" id="KW-0093">Biotin biosynthesis</keyword>
<dbReference type="PIRSF" id="PIRSF006755">
    <property type="entry name" value="DTB_synth"/>
    <property type="match status" value="1"/>
</dbReference>
<dbReference type="Pfam" id="PF13500">
    <property type="entry name" value="AAA_26"/>
    <property type="match status" value="1"/>
</dbReference>
<comment type="similarity">
    <text evidence="2">Belongs to the dethiobiotin synthetase family.</text>
</comment>
<comment type="subcellular location">
    <subcellularLocation>
        <location evidence="2">Cytoplasm</location>
    </subcellularLocation>
</comment>
<keyword evidence="2 3" id="KW-0436">Ligase</keyword>
<dbReference type="NCBIfam" id="TIGR00347">
    <property type="entry name" value="bioD"/>
    <property type="match status" value="1"/>
</dbReference>
<dbReference type="EC" id="6.3.3.3" evidence="2"/>
<dbReference type="GO" id="GO:0004141">
    <property type="term" value="F:dethiobiotin synthase activity"/>
    <property type="evidence" value="ECO:0007669"/>
    <property type="project" value="UniProtKB-EC"/>
</dbReference>
<comment type="subunit">
    <text evidence="2">Homodimer.</text>
</comment>
<protein>
    <recommendedName>
        <fullName evidence="2">ATP-dependent dethiobiotin synthetase BioD</fullName>
        <ecNumber evidence="2">6.3.3.3</ecNumber>
    </recommendedName>
    <alternativeName>
        <fullName evidence="2">DTB synthetase</fullName>
        <shortName evidence="2">DTBS</shortName>
    </alternativeName>
    <alternativeName>
        <fullName evidence="2">Dethiobiotin synthase</fullName>
    </alternativeName>
</protein>
<name>A0ABY6GYF4_9GAMM</name>
<keyword evidence="4" id="KW-1185">Reference proteome</keyword>
<organism evidence="3 4">
    <name type="scientific">Endozoicomonas euniceicola</name>
    <dbReference type="NCBI Taxonomy" id="1234143"/>
    <lineage>
        <taxon>Bacteria</taxon>
        <taxon>Pseudomonadati</taxon>
        <taxon>Pseudomonadota</taxon>
        <taxon>Gammaproteobacteria</taxon>
        <taxon>Oceanospirillales</taxon>
        <taxon>Endozoicomonadaceae</taxon>
        <taxon>Endozoicomonas</taxon>
    </lineage>
</organism>
<keyword evidence="2" id="KW-0460">Magnesium</keyword>
<feature type="binding site" evidence="2">
    <location>
        <position position="55"/>
    </location>
    <ligand>
        <name>Mg(2+)</name>
        <dbReference type="ChEBI" id="CHEBI:18420"/>
    </ligand>
</feature>
<dbReference type="InterPro" id="IPR004472">
    <property type="entry name" value="DTB_synth_BioD"/>
</dbReference>
<comment type="cofactor">
    <cofactor evidence="2">
        <name>Mg(2+)</name>
        <dbReference type="ChEBI" id="CHEBI:18420"/>
    </cofactor>
</comment>
<evidence type="ECO:0000256" key="2">
    <source>
        <dbReference type="HAMAP-Rule" id="MF_00336"/>
    </source>
</evidence>
<reference evidence="3" key="1">
    <citation type="submission" date="2022-10" db="EMBL/GenBank/DDBJ databases">
        <title>Completed Genome Sequence of two octocoral isolated bacterium, Endozoicomonas euniceicola EF212T and Endozoicomonas gorgoniicola PS125T.</title>
        <authorList>
            <person name="Chiou Y.-J."/>
            <person name="Chen Y.-H."/>
        </authorList>
    </citation>
    <scope>NUCLEOTIDE SEQUENCE</scope>
    <source>
        <strain evidence="3">EF212</strain>
    </source>
</reference>
<evidence type="ECO:0000256" key="1">
    <source>
        <dbReference type="ARBA" id="ARBA00022756"/>
    </source>
</evidence>
<feature type="binding site" evidence="2">
    <location>
        <begin position="13"/>
        <end position="18"/>
    </location>
    <ligand>
        <name>ATP</name>
        <dbReference type="ChEBI" id="CHEBI:30616"/>
    </ligand>
</feature>
<dbReference type="PANTHER" id="PTHR43210:SF5">
    <property type="entry name" value="DETHIOBIOTIN SYNTHETASE"/>
    <property type="match status" value="1"/>
</dbReference>
<keyword evidence="2" id="KW-0067">ATP-binding</keyword>
<dbReference type="PANTHER" id="PTHR43210">
    <property type="entry name" value="DETHIOBIOTIN SYNTHETASE"/>
    <property type="match status" value="1"/>
</dbReference>
<dbReference type="SUPFAM" id="SSF52540">
    <property type="entry name" value="P-loop containing nucleoside triphosphate hydrolases"/>
    <property type="match status" value="1"/>
</dbReference>
<keyword evidence="2" id="KW-0547">Nucleotide-binding</keyword>
<gene>
    <name evidence="2 3" type="primary">bioD</name>
    <name evidence="3" type="ORF">NX720_08105</name>
</gene>
<feature type="active site" evidence="2">
    <location>
        <position position="38"/>
    </location>
</feature>
<comment type="pathway">
    <text evidence="2">Cofactor biosynthesis; biotin biosynthesis; biotin from 7,8-diaminononanoate: step 1/2.</text>
</comment>
<feature type="binding site" evidence="2">
    <location>
        <position position="17"/>
    </location>
    <ligand>
        <name>Mg(2+)</name>
        <dbReference type="ChEBI" id="CHEBI:18420"/>
    </ligand>
</feature>
<dbReference type="EMBL" id="CP103300">
    <property type="protein sequence ID" value="UYM17857.1"/>
    <property type="molecule type" value="Genomic_DNA"/>
</dbReference>
<evidence type="ECO:0000313" key="4">
    <source>
        <dbReference type="Proteomes" id="UP001163255"/>
    </source>
</evidence>
<dbReference type="CDD" id="cd03109">
    <property type="entry name" value="DTBS"/>
    <property type="match status" value="1"/>
</dbReference>
<accession>A0ABY6GYF4</accession>
<keyword evidence="2" id="KW-0963">Cytoplasm</keyword>
<comment type="catalytic activity">
    <reaction evidence="2">
        <text>(7R,8S)-7,8-diammoniononanoate + CO2 + ATP = (4R,5S)-dethiobiotin + ADP + phosphate + 3 H(+)</text>
        <dbReference type="Rhea" id="RHEA:15805"/>
        <dbReference type="ChEBI" id="CHEBI:15378"/>
        <dbReference type="ChEBI" id="CHEBI:16526"/>
        <dbReference type="ChEBI" id="CHEBI:30616"/>
        <dbReference type="ChEBI" id="CHEBI:43474"/>
        <dbReference type="ChEBI" id="CHEBI:149469"/>
        <dbReference type="ChEBI" id="CHEBI:149473"/>
        <dbReference type="ChEBI" id="CHEBI:456216"/>
        <dbReference type="EC" id="6.3.3.3"/>
    </reaction>
</comment>
<sequence length="226" mass="24364">MAKTYFVTGTDTDAGKTVVSCGLLEAARQKQLQTIALKPVSAGCEMTPEGLCNGDAMNLMEAMTLELPYAQVNPVAFQPPIAPHIAAKEEGRRTTVDWLAGICRGALMRKHDLSLIEGAGGWKVPLNNREMLSGLALEMNTPVILVVGMKLGCLNHALLTAEAIVRDGARLAGWVANQVAPDMNHYEENIQTLKDSLPAPCLGVVPWLETLDNRAVAEHLDIEPML</sequence>
<evidence type="ECO:0000313" key="3">
    <source>
        <dbReference type="EMBL" id="UYM17857.1"/>
    </source>
</evidence>